<organism evidence="9 10">
    <name type="scientific">Endocarpon pusillum</name>
    <dbReference type="NCBI Taxonomy" id="364733"/>
    <lineage>
        <taxon>Eukaryota</taxon>
        <taxon>Fungi</taxon>
        <taxon>Dikarya</taxon>
        <taxon>Ascomycota</taxon>
        <taxon>Pezizomycotina</taxon>
        <taxon>Eurotiomycetes</taxon>
        <taxon>Chaetothyriomycetidae</taxon>
        <taxon>Verrucariales</taxon>
        <taxon>Verrucariaceae</taxon>
        <taxon>Endocarpon</taxon>
    </lineage>
</organism>
<dbReference type="InterPro" id="IPR036188">
    <property type="entry name" value="FAD/NAD-bd_sf"/>
</dbReference>
<dbReference type="InterPro" id="IPR050775">
    <property type="entry name" value="FAD-binding_Monooxygenases"/>
</dbReference>
<evidence type="ECO:0000256" key="4">
    <source>
        <dbReference type="ARBA" id="ARBA00022827"/>
    </source>
</evidence>
<dbReference type="GO" id="GO:0004497">
    <property type="term" value="F:monooxygenase activity"/>
    <property type="evidence" value="ECO:0007669"/>
    <property type="project" value="UniProtKB-KW"/>
</dbReference>
<dbReference type="EMBL" id="JAACFV010000011">
    <property type="protein sequence ID" value="KAF7512594.1"/>
    <property type="molecule type" value="Genomic_DNA"/>
</dbReference>
<keyword evidence="6" id="KW-0560">Oxidoreductase</keyword>
<protein>
    <recommendedName>
        <fullName evidence="8">FAD/NAD(P)-binding domain-containing protein</fullName>
    </recommendedName>
</protein>
<reference evidence="9" key="1">
    <citation type="submission" date="2020-02" db="EMBL/GenBank/DDBJ databases">
        <authorList>
            <person name="Palmer J.M."/>
        </authorList>
    </citation>
    <scope>NUCLEOTIDE SEQUENCE</scope>
    <source>
        <strain evidence="9">EPUS1.4</strain>
        <tissue evidence="9">Thallus</tissue>
    </source>
</reference>
<evidence type="ECO:0000256" key="1">
    <source>
        <dbReference type="ARBA" id="ARBA00001974"/>
    </source>
</evidence>
<keyword evidence="7" id="KW-0503">Monooxygenase</keyword>
<dbReference type="InterPro" id="IPR023753">
    <property type="entry name" value="FAD/NAD-binding_dom"/>
</dbReference>
<evidence type="ECO:0000256" key="7">
    <source>
        <dbReference type="ARBA" id="ARBA00023033"/>
    </source>
</evidence>
<keyword evidence="10" id="KW-1185">Reference proteome</keyword>
<comment type="caution">
    <text evidence="9">The sequence shown here is derived from an EMBL/GenBank/DDBJ whole genome shotgun (WGS) entry which is preliminary data.</text>
</comment>
<keyword evidence="4" id="KW-0274">FAD</keyword>
<feature type="domain" description="FAD/NAD(P)-binding" evidence="8">
    <location>
        <begin position="27"/>
        <end position="244"/>
    </location>
</feature>
<dbReference type="Pfam" id="PF07992">
    <property type="entry name" value="Pyr_redox_2"/>
    <property type="match status" value="1"/>
</dbReference>
<evidence type="ECO:0000313" key="9">
    <source>
        <dbReference type="EMBL" id="KAF7512594.1"/>
    </source>
</evidence>
<dbReference type="PANTHER" id="PTHR43098:SF3">
    <property type="entry name" value="L-ORNITHINE N(5)-MONOOXYGENASE-RELATED"/>
    <property type="match status" value="1"/>
</dbReference>
<comment type="similarity">
    <text evidence="2">Belongs to the FAD-binding monooxygenase family.</text>
</comment>
<dbReference type="OrthoDB" id="66881at2759"/>
<sequence>MRETIPRQDTNSLNGSTHSYADNLEIDCLIIGAGFGGVYLLHHLRKMGYDCKIYEAGKDLGGVWYWNCYPGARVDSQVPVYEYSMPEVWKDWTWSEAYPGGEELRAYFKHVNKVLDIKKDVAFDSCVVDANFDQSAGKWIVRTEDGHTARSRFLILATGFAAKRHFPGWKGMGTFKGVMHHSSFWPSEGVDVKGKRVAVVGTGSTGVQITQETAKEAASVTVFQRTPNLALPMAQRALTKEQQDKKGYPELFSERMKNFAGFPYDFLKRNTLDDTPEQREAFYEKLWQAGGFGFWLANYQDLFFSDAANREAYNFWAKKTRARIQDPRKRDLLAPLEPIHPFGTKRPSLEQDYYEQFNNPNVDIVDLRSNPIKEFVPEGLITGDGKVHEFDVIALATGFDALTGGMKNMGLRSTSGETLSDTWKSGTWSYLGMTCHNYPNMFFLYGPQGPTAFANGPSCVEAQGDWIISAIAKIDREGIKSIVPTREAEEEWKRKVKDLNDKTLFPKAKSWYMGDNVPGKVREQLNFVGGLPLYREECERTLEGWKGFTVVSA</sequence>
<dbReference type="SUPFAM" id="SSF51905">
    <property type="entry name" value="FAD/NAD(P)-binding domain"/>
    <property type="match status" value="2"/>
</dbReference>
<dbReference type="Proteomes" id="UP000606974">
    <property type="component" value="Unassembled WGS sequence"/>
</dbReference>
<keyword evidence="3" id="KW-0285">Flavoprotein</keyword>
<evidence type="ECO:0000256" key="6">
    <source>
        <dbReference type="ARBA" id="ARBA00023002"/>
    </source>
</evidence>
<keyword evidence="5" id="KW-0521">NADP</keyword>
<dbReference type="AlphaFoldDB" id="A0A8H7AQR4"/>
<proteinExistence type="inferred from homology"/>
<evidence type="ECO:0000313" key="10">
    <source>
        <dbReference type="Proteomes" id="UP000606974"/>
    </source>
</evidence>
<dbReference type="Gene3D" id="3.50.50.60">
    <property type="entry name" value="FAD/NAD(P)-binding domain"/>
    <property type="match status" value="3"/>
</dbReference>
<name>A0A8H7AQR4_9EURO</name>
<evidence type="ECO:0000259" key="8">
    <source>
        <dbReference type="Pfam" id="PF07992"/>
    </source>
</evidence>
<dbReference type="PRINTS" id="PR00411">
    <property type="entry name" value="PNDRDTASEI"/>
</dbReference>
<evidence type="ECO:0000256" key="5">
    <source>
        <dbReference type="ARBA" id="ARBA00022857"/>
    </source>
</evidence>
<dbReference type="PANTHER" id="PTHR43098">
    <property type="entry name" value="L-ORNITHINE N(5)-MONOOXYGENASE-RELATED"/>
    <property type="match status" value="1"/>
</dbReference>
<evidence type="ECO:0000256" key="2">
    <source>
        <dbReference type="ARBA" id="ARBA00010139"/>
    </source>
</evidence>
<comment type="cofactor">
    <cofactor evidence="1">
        <name>FAD</name>
        <dbReference type="ChEBI" id="CHEBI:57692"/>
    </cofactor>
</comment>
<gene>
    <name evidence="9" type="ORF">GJ744_000855</name>
</gene>
<accession>A0A8H7AQR4</accession>
<evidence type="ECO:0000256" key="3">
    <source>
        <dbReference type="ARBA" id="ARBA00022630"/>
    </source>
</evidence>